<feature type="domain" description="HD" evidence="2">
    <location>
        <begin position="227"/>
        <end position="322"/>
    </location>
</feature>
<dbReference type="Pfam" id="PF12804">
    <property type="entry name" value="NTP_transf_3"/>
    <property type="match status" value="1"/>
</dbReference>
<dbReference type="AlphaFoldDB" id="A0A4Q9VLJ9"/>
<dbReference type="GO" id="GO:0016779">
    <property type="term" value="F:nucleotidyltransferase activity"/>
    <property type="evidence" value="ECO:0007669"/>
    <property type="project" value="UniProtKB-ARBA"/>
</dbReference>
<dbReference type="PANTHER" id="PTHR43777">
    <property type="entry name" value="MOLYBDENUM COFACTOR CYTIDYLYLTRANSFERASE"/>
    <property type="match status" value="1"/>
</dbReference>
<reference evidence="3 4" key="1">
    <citation type="submission" date="2019-02" db="EMBL/GenBank/DDBJ databases">
        <title>Siculibacillus lacustris gen. nov., sp. nov., a new rosette-forming bacterium isolated from a freshwater crater lake (Lake St. Ana, Romania).</title>
        <authorList>
            <person name="Felfoldi T."/>
            <person name="Marton Z."/>
            <person name="Szabo A."/>
            <person name="Mentes A."/>
            <person name="Boka K."/>
            <person name="Marialigeti K."/>
            <person name="Mathe I."/>
            <person name="Koncz M."/>
            <person name="Schumann P."/>
            <person name="Toth E."/>
        </authorList>
    </citation>
    <scope>NUCLEOTIDE SEQUENCE [LARGE SCALE GENOMIC DNA]</scope>
    <source>
        <strain evidence="3 4">SA-279</strain>
    </source>
</reference>
<keyword evidence="1" id="KW-0460">Magnesium</keyword>
<dbReference type="Pfam" id="PF01966">
    <property type="entry name" value="HD"/>
    <property type="match status" value="1"/>
</dbReference>
<dbReference type="OrthoDB" id="9779263at2"/>
<dbReference type="CDD" id="cd00077">
    <property type="entry name" value="HDc"/>
    <property type="match status" value="1"/>
</dbReference>
<evidence type="ECO:0000313" key="4">
    <source>
        <dbReference type="Proteomes" id="UP000292781"/>
    </source>
</evidence>
<dbReference type="InterPro" id="IPR025877">
    <property type="entry name" value="MobA-like_NTP_Trfase"/>
</dbReference>
<dbReference type="EMBL" id="SJFN01000022">
    <property type="protein sequence ID" value="TBW36124.1"/>
    <property type="molecule type" value="Genomic_DNA"/>
</dbReference>
<comment type="caution">
    <text evidence="3">The sequence shown here is derived from an EMBL/GenBank/DDBJ whole genome shotgun (WGS) entry which is preliminary data.</text>
</comment>
<organism evidence="3 4">
    <name type="scientific">Siculibacillus lacustris</name>
    <dbReference type="NCBI Taxonomy" id="1549641"/>
    <lineage>
        <taxon>Bacteria</taxon>
        <taxon>Pseudomonadati</taxon>
        <taxon>Pseudomonadota</taxon>
        <taxon>Alphaproteobacteria</taxon>
        <taxon>Hyphomicrobiales</taxon>
        <taxon>Ancalomicrobiaceae</taxon>
        <taxon>Siculibacillus</taxon>
    </lineage>
</organism>
<dbReference type="InterPro" id="IPR029044">
    <property type="entry name" value="Nucleotide-diphossugar_trans"/>
</dbReference>
<dbReference type="PROSITE" id="PS51831">
    <property type="entry name" value="HD"/>
    <property type="match status" value="1"/>
</dbReference>
<evidence type="ECO:0000259" key="2">
    <source>
        <dbReference type="PROSITE" id="PS51831"/>
    </source>
</evidence>
<dbReference type="CDD" id="cd04182">
    <property type="entry name" value="GT_2_like_f"/>
    <property type="match status" value="1"/>
</dbReference>
<dbReference type="PANTHER" id="PTHR43777:SF1">
    <property type="entry name" value="MOLYBDENUM COFACTOR CYTIDYLYLTRANSFERASE"/>
    <property type="match status" value="1"/>
</dbReference>
<accession>A0A4Q9VLJ9</accession>
<dbReference type="SUPFAM" id="SSF109604">
    <property type="entry name" value="HD-domain/PDEase-like"/>
    <property type="match status" value="1"/>
</dbReference>
<dbReference type="InterPro" id="IPR006674">
    <property type="entry name" value="HD_domain"/>
</dbReference>
<dbReference type="InterPro" id="IPR003607">
    <property type="entry name" value="HD/PDEase_dom"/>
</dbReference>
<keyword evidence="4" id="KW-1185">Reference proteome</keyword>
<dbReference type="SUPFAM" id="SSF53448">
    <property type="entry name" value="Nucleotide-diphospho-sugar transferases"/>
    <property type="match status" value="1"/>
</dbReference>
<evidence type="ECO:0000256" key="1">
    <source>
        <dbReference type="ARBA" id="ARBA00022842"/>
    </source>
</evidence>
<evidence type="ECO:0000313" key="3">
    <source>
        <dbReference type="EMBL" id="TBW36124.1"/>
    </source>
</evidence>
<dbReference type="InterPro" id="IPR054703">
    <property type="entry name" value="Mop-rel"/>
</dbReference>
<dbReference type="RefSeq" id="WP_131310376.1">
    <property type="nucleotide sequence ID" value="NZ_SJFN01000022.1"/>
</dbReference>
<dbReference type="NCBIfam" id="NF045665">
    <property type="entry name" value="NTPtran_DVU1551"/>
    <property type="match status" value="1"/>
</dbReference>
<protein>
    <submittedName>
        <fullName evidence="3">HD domain-containing protein</fullName>
    </submittedName>
</protein>
<dbReference type="Proteomes" id="UP000292781">
    <property type="component" value="Unassembled WGS sequence"/>
</dbReference>
<sequence length="376" mass="38263">MSGAGAGAAPVAAVVLAAGRSSRMGAFKPLLPLAGTTVIGHVVAALRAGGIDEIRVVIGHRAAGLAPVLADLGVSAVVNPDPDRGMYSSLTCGLAALPATITAALVLPVDVPLVRPATLAAIAARAARGDVLVVHPTFEGQRGHPPAIDRRLFAEILGGDGVGGLAAVLARHAAQSLDLPVIDHACLWDMDRPEDHARLAAAARRRDLLDPAEIAALFDRCAVAAPVRAHGRAVAARAVAIADGLADAGVILDRDLIAAAAELHDLAKGQPDHAEAGARILAEFGFAGVAAVVARHMTLPFADGDPIDAAVVVHLADKLVAGTADTSLEARFAAAFARFRDDPAALAGARRRHDDARAMLRAVTAVTTAADRRASP</sequence>
<name>A0A4Q9VLJ9_9HYPH</name>
<dbReference type="Gene3D" id="3.90.550.10">
    <property type="entry name" value="Spore Coat Polysaccharide Biosynthesis Protein SpsA, Chain A"/>
    <property type="match status" value="1"/>
</dbReference>
<proteinExistence type="predicted"/>
<gene>
    <name evidence="3" type="ORF">EYW49_14860</name>
</gene>
<dbReference type="SMART" id="SM00471">
    <property type="entry name" value="HDc"/>
    <property type="match status" value="1"/>
</dbReference>